<keyword evidence="2" id="KW-1185">Reference proteome</keyword>
<name>A0AAV7NDK3_PLEWA</name>
<accession>A0AAV7NDK3</accession>
<organism evidence="1 2">
    <name type="scientific">Pleurodeles waltl</name>
    <name type="common">Iberian ribbed newt</name>
    <dbReference type="NCBI Taxonomy" id="8319"/>
    <lineage>
        <taxon>Eukaryota</taxon>
        <taxon>Metazoa</taxon>
        <taxon>Chordata</taxon>
        <taxon>Craniata</taxon>
        <taxon>Vertebrata</taxon>
        <taxon>Euteleostomi</taxon>
        <taxon>Amphibia</taxon>
        <taxon>Batrachia</taxon>
        <taxon>Caudata</taxon>
        <taxon>Salamandroidea</taxon>
        <taxon>Salamandridae</taxon>
        <taxon>Pleurodelinae</taxon>
        <taxon>Pleurodeles</taxon>
    </lineage>
</organism>
<evidence type="ECO:0000313" key="1">
    <source>
        <dbReference type="EMBL" id="KAJ1112759.1"/>
    </source>
</evidence>
<gene>
    <name evidence="1" type="ORF">NDU88_001020</name>
</gene>
<dbReference type="Proteomes" id="UP001066276">
    <property type="component" value="Chromosome 8"/>
</dbReference>
<dbReference type="AlphaFoldDB" id="A0AAV7NDK3"/>
<sequence length="92" mass="10064">MPVPSRSAVELKEGPVFKAAGKMEGVMHAGPVVSGVKKTFMALPEARQDMVCLSARYRSPRMPGNPFRHALGLAQLPGDYNSRRPRELFDAP</sequence>
<comment type="caution">
    <text evidence="1">The sequence shown here is derived from an EMBL/GenBank/DDBJ whole genome shotgun (WGS) entry which is preliminary data.</text>
</comment>
<proteinExistence type="predicted"/>
<evidence type="ECO:0000313" key="2">
    <source>
        <dbReference type="Proteomes" id="UP001066276"/>
    </source>
</evidence>
<protein>
    <submittedName>
        <fullName evidence="1">Uncharacterized protein</fullName>
    </submittedName>
</protein>
<dbReference type="EMBL" id="JANPWB010000012">
    <property type="protein sequence ID" value="KAJ1112759.1"/>
    <property type="molecule type" value="Genomic_DNA"/>
</dbReference>
<reference evidence="1" key="1">
    <citation type="journal article" date="2022" name="bioRxiv">
        <title>Sequencing and chromosome-scale assembly of the giantPleurodeles waltlgenome.</title>
        <authorList>
            <person name="Brown T."/>
            <person name="Elewa A."/>
            <person name="Iarovenko S."/>
            <person name="Subramanian E."/>
            <person name="Araus A.J."/>
            <person name="Petzold A."/>
            <person name="Susuki M."/>
            <person name="Suzuki K.-i.T."/>
            <person name="Hayashi T."/>
            <person name="Toyoda A."/>
            <person name="Oliveira C."/>
            <person name="Osipova E."/>
            <person name="Leigh N.D."/>
            <person name="Simon A."/>
            <person name="Yun M.H."/>
        </authorList>
    </citation>
    <scope>NUCLEOTIDE SEQUENCE</scope>
    <source>
        <strain evidence="1">20211129_DDA</strain>
        <tissue evidence="1">Liver</tissue>
    </source>
</reference>